<dbReference type="InterPro" id="IPR004435">
    <property type="entry name" value="MobB_dom"/>
</dbReference>
<feature type="domain" description="Molybdopterin-guanine dinucleotide biosynthesis protein B (MobB)" evidence="1">
    <location>
        <begin position="20"/>
        <end position="152"/>
    </location>
</feature>
<dbReference type="InterPro" id="IPR052539">
    <property type="entry name" value="MGD_biosynthesis_adapter"/>
</dbReference>
<dbReference type="GO" id="GO:0006777">
    <property type="term" value="P:Mo-molybdopterin cofactor biosynthetic process"/>
    <property type="evidence" value="ECO:0007669"/>
    <property type="project" value="InterPro"/>
</dbReference>
<proteinExistence type="predicted"/>
<sequence>MCKRNFISKEQKDHTMYRNIVSFVAKGTDSGKTYLIERLIEEYKKRGMKVAAVKHASHLGQVDKEGKDTHRFARKGADRIVLFSDHALMLYEFSCPGTDYLAELAGRSMDIVFVEGFKKGPFPKIEVFNPSLYGTPLCLENPEEKDAYIALVSREPFDAGLPWFSFDDIEGLCAFIDGRIRQK</sequence>
<dbReference type="Pfam" id="PF03205">
    <property type="entry name" value="MobB"/>
    <property type="match status" value="1"/>
</dbReference>
<dbReference type="SUPFAM" id="SSF52540">
    <property type="entry name" value="P-loop containing nucleoside triphosphate hydrolases"/>
    <property type="match status" value="1"/>
</dbReference>
<dbReference type="EMBL" id="CAADRM010000109">
    <property type="protein sequence ID" value="VFU15782.1"/>
    <property type="molecule type" value="Genomic_DNA"/>
</dbReference>
<dbReference type="PANTHER" id="PTHR40072">
    <property type="entry name" value="MOLYBDOPTERIN-GUANINE DINUCLEOTIDE BIOSYNTHESIS ADAPTER PROTEIN-RELATED"/>
    <property type="match status" value="1"/>
</dbReference>
<dbReference type="CDD" id="cd03116">
    <property type="entry name" value="MobB"/>
    <property type="match status" value="1"/>
</dbReference>
<evidence type="ECO:0000259" key="1">
    <source>
        <dbReference type="Pfam" id="PF03205"/>
    </source>
</evidence>
<organism evidence="2">
    <name type="scientific">anaerobic digester metagenome</name>
    <dbReference type="NCBI Taxonomy" id="1263854"/>
    <lineage>
        <taxon>unclassified sequences</taxon>
        <taxon>metagenomes</taxon>
        <taxon>ecological metagenomes</taxon>
    </lineage>
</organism>
<reference evidence="2" key="1">
    <citation type="submission" date="2019-03" db="EMBL/GenBank/DDBJ databases">
        <authorList>
            <person name="Hao L."/>
        </authorList>
    </citation>
    <scope>NUCLEOTIDE SEQUENCE</scope>
</reference>
<dbReference type="InterPro" id="IPR027417">
    <property type="entry name" value="P-loop_NTPase"/>
</dbReference>
<evidence type="ECO:0000313" key="2">
    <source>
        <dbReference type="EMBL" id="VFU15782.1"/>
    </source>
</evidence>
<name>A0A485M492_9ZZZZ</name>
<gene>
    <name evidence="2" type="primary">mobB</name>
    <name evidence="2" type="ORF">SCFA_450020</name>
</gene>
<dbReference type="AlphaFoldDB" id="A0A485M492"/>
<dbReference type="GO" id="GO:0005525">
    <property type="term" value="F:GTP binding"/>
    <property type="evidence" value="ECO:0007669"/>
    <property type="project" value="InterPro"/>
</dbReference>
<protein>
    <submittedName>
        <fullName evidence="2">Molybdopterin-guanine dinucleotide biosynthesis adapter protein</fullName>
    </submittedName>
</protein>
<dbReference type="Gene3D" id="3.40.50.300">
    <property type="entry name" value="P-loop containing nucleotide triphosphate hydrolases"/>
    <property type="match status" value="1"/>
</dbReference>
<dbReference type="PANTHER" id="PTHR40072:SF1">
    <property type="entry name" value="MOLYBDOPTERIN-GUANINE DINUCLEOTIDE BIOSYNTHESIS ADAPTER PROTEIN"/>
    <property type="match status" value="1"/>
</dbReference>
<dbReference type="NCBIfam" id="TIGR00176">
    <property type="entry name" value="mobB"/>
    <property type="match status" value="1"/>
</dbReference>
<accession>A0A485M492</accession>